<sequence>MKVKHLKYILFFTLLVTYSLQGSAQKPYNILWLSCEDIGPIMSAYGTSGIETPNIDRLAKEGILFSKAYATVGVCAPSRSSIITGMYPISIGAHNMRTGDHWGFHTPEEEHYETCIKVKDKTGRNVPQYSVVPPAEVRCFTEYLRAAGYFCTNNAKCDYQFNCPITAWDEVGNDAHYQHRAKEQPFFAVFNHGITHESQIWKRQSEPLTVDTNVIRIPDYYANIPVVRRDVGRKYANIEELDAQIGEWLQKLEEEDLLDRTIIFFWSDHGGPLLRQKRAVGNSGLRVPLIVRFPDKIQAGTVVDDIVSLMDLGPTVLSLAGIQPPDYMHGKAFFGSYKAENAHPYAFGSADRFDEHTQMSRSVLDGRYVYIRNYLLDQPYTYPLYYREQIEMTRELITLNQQGQLSGDASYIFQQSLPREELYDLEHDPDEVHNLANHPDYQDKLEELRNALCQWQLEMNDKGFIPEHDLVHLMWPNGIQPKTAAVRFTTENRYVSMTCATPGASIAYQKDNNIGTNLWELYSGPIILKKGKIVARAVRIGYQTSAINEIIVH</sequence>
<name>A0ABS5KE17_9BACT</name>
<evidence type="ECO:0000256" key="2">
    <source>
        <dbReference type="ARBA" id="ARBA00022723"/>
    </source>
</evidence>
<comment type="caution">
    <text evidence="7">The sequence shown here is derived from an EMBL/GenBank/DDBJ whole genome shotgun (WGS) entry which is preliminary data.</text>
</comment>
<evidence type="ECO:0000313" key="7">
    <source>
        <dbReference type="EMBL" id="MBS2213299.1"/>
    </source>
</evidence>
<dbReference type="Gene3D" id="3.40.720.10">
    <property type="entry name" value="Alkaline Phosphatase, subunit A"/>
    <property type="match status" value="1"/>
</dbReference>
<dbReference type="PANTHER" id="PTHR42693:SF53">
    <property type="entry name" value="ENDO-4-O-SULFATASE"/>
    <property type="match status" value="1"/>
</dbReference>
<gene>
    <name evidence="7" type="ORF">KEM09_17930</name>
</gene>
<dbReference type="PROSITE" id="PS00523">
    <property type="entry name" value="SULFATASE_1"/>
    <property type="match status" value="1"/>
</dbReference>
<organism evidence="7 8">
    <name type="scientific">Carboxylicivirga mesophila</name>
    <dbReference type="NCBI Taxonomy" id="1166478"/>
    <lineage>
        <taxon>Bacteria</taxon>
        <taxon>Pseudomonadati</taxon>
        <taxon>Bacteroidota</taxon>
        <taxon>Bacteroidia</taxon>
        <taxon>Marinilabiliales</taxon>
        <taxon>Marinilabiliaceae</taxon>
        <taxon>Carboxylicivirga</taxon>
    </lineage>
</organism>
<dbReference type="Pfam" id="PF00884">
    <property type="entry name" value="Sulfatase"/>
    <property type="match status" value="1"/>
</dbReference>
<evidence type="ECO:0000313" key="8">
    <source>
        <dbReference type="Proteomes" id="UP000721861"/>
    </source>
</evidence>
<dbReference type="InterPro" id="IPR017850">
    <property type="entry name" value="Alkaline_phosphatase_core_sf"/>
</dbReference>
<dbReference type="PANTHER" id="PTHR42693">
    <property type="entry name" value="ARYLSULFATASE FAMILY MEMBER"/>
    <property type="match status" value="1"/>
</dbReference>
<evidence type="ECO:0000259" key="6">
    <source>
        <dbReference type="Pfam" id="PF00884"/>
    </source>
</evidence>
<feature type="chain" id="PRO_5045521369" evidence="5">
    <location>
        <begin position="25"/>
        <end position="553"/>
    </location>
</feature>
<dbReference type="CDD" id="cd16027">
    <property type="entry name" value="SGSH"/>
    <property type="match status" value="1"/>
</dbReference>
<accession>A0ABS5KE17</accession>
<dbReference type="RefSeq" id="WP_212230398.1">
    <property type="nucleotide sequence ID" value="NZ_JAGUCN010000025.1"/>
</dbReference>
<protein>
    <submittedName>
        <fullName evidence="7">Sulfatase-like hydrolase/transferase</fullName>
    </submittedName>
</protein>
<evidence type="ECO:0000256" key="5">
    <source>
        <dbReference type="SAM" id="SignalP"/>
    </source>
</evidence>
<keyword evidence="2" id="KW-0479">Metal-binding</keyword>
<dbReference type="Proteomes" id="UP000721861">
    <property type="component" value="Unassembled WGS sequence"/>
</dbReference>
<feature type="domain" description="Sulfatase N-terminal" evidence="6">
    <location>
        <begin position="29"/>
        <end position="322"/>
    </location>
</feature>
<keyword evidence="5" id="KW-0732">Signal</keyword>
<keyword evidence="4" id="KW-0106">Calcium</keyword>
<keyword evidence="3" id="KW-0378">Hydrolase</keyword>
<evidence type="ECO:0000256" key="3">
    <source>
        <dbReference type="ARBA" id="ARBA00022801"/>
    </source>
</evidence>
<evidence type="ECO:0000256" key="1">
    <source>
        <dbReference type="ARBA" id="ARBA00008779"/>
    </source>
</evidence>
<feature type="signal peptide" evidence="5">
    <location>
        <begin position="1"/>
        <end position="24"/>
    </location>
</feature>
<proteinExistence type="inferred from homology"/>
<dbReference type="SUPFAM" id="SSF53649">
    <property type="entry name" value="Alkaline phosphatase-like"/>
    <property type="match status" value="1"/>
</dbReference>
<reference evidence="7 8" key="1">
    <citation type="journal article" date="2014" name="Int. J. Syst. Evol. Microbiol.">
        <title>Carboxylicivirga gen. nov. in the family Marinilabiliaceae with two novel species, Carboxylicivirga mesophila sp. nov. and Carboxylicivirga taeanensis sp. nov., and reclassification of Cytophaga fermentans as Saccharicrinis fermentans gen. nov., comb. nov.</title>
        <authorList>
            <person name="Yang S.H."/>
            <person name="Seo H.S."/>
            <person name="Woo J.H."/>
            <person name="Oh H.M."/>
            <person name="Jang H."/>
            <person name="Lee J.H."/>
            <person name="Kim S.J."/>
            <person name="Kwon K.K."/>
        </authorList>
    </citation>
    <scope>NUCLEOTIDE SEQUENCE [LARGE SCALE GENOMIC DNA]</scope>
    <source>
        <strain evidence="7 8">JCM 18290</strain>
    </source>
</reference>
<dbReference type="EMBL" id="JAGUCN010000025">
    <property type="protein sequence ID" value="MBS2213299.1"/>
    <property type="molecule type" value="Genomic_DNA"/>
</dbReference>
<dbReference type="InterPro" id="IPR000917">
    <property type="entry name" value="Sulfatase_N"/>
</dbReference>
<dbReference type="InterPro" id="IPR024607">
    <property type="entry name" value="Sulfatase_CS"/>
</dbReference>
<dbReference type="InterPro" id="IPR050738">
    <property type="entry name" value="Sulfatase"/>
</dbReference>
<keyword evidence="8" id="KW-1185">Reference proteome</keyword>
<comment type="similarity">
    <text evidence="1">Belongs to the sulfatase family.</text>
</comment>
<evidence type="ECO:0000256" key="4">
    <source>
        <dbReference type="ARBA" id="ARBA00022837"/>
    </source>
</evidence>